<dbReference type="STRING" id="500610.SAMN02799615_03685"/>
<evidence type="ECO:0000313" key="9">
    <source>
        <dbReference type="Proteomes" id="UP000199477"/>
    </source>
</evidence>
<dbReference type="InterPro" id="IPR036059">
    <property type="entry name" value="TldD/PmbA_sf"/>
</dbReference>
<gene>
    <name evidence="8" type="ORF">SAMN02799615_03685</name>
</gene>
<reference evidence="9" key="1">
    <citation type="submission" date="2016-10" db="EMBL/GenBank/DDBJ databases">
        <authorList>
            <person name="Varghese N."/>
            <person name="Submissions S."/>
        </authorList>
    </citation>
    <scope>NUCLEOTIDE SEQUENCE [LARGE SCALE GENOMIC DNA]</scope>
    <source>
        <strain evidence="9">UNC178MFTsu3.1</strain>
    </source>
</reference>
<comment type="similarity">
    <text evidence="1">Belongs to the peptidase U62 family.</text>
</comment>
<evidence type="ECO:0000256" key="4">
    <source>
        <dbReference type="ARBA" id="ARBA00023049"/>
    </source>
</evidence>
<evidence type="ECO:0000256" key="2">
    <source>
        <dbReference type="ARBA" id="ARBA00022670"/>
    </source>
</evidence>
<dbReference type="Proteomes" id="UP000199477">
    <property type="component" value="Unassembled WGS sequence"/>
</dbReference>
<sequence length="479" mass="50316">MDSLIAQAERRLLAPGGLAATDLDRVFAQLMGPSIDAADLYFQHSRSESWILEEGIVKDGNHSIEQGVGVRAIAGEKTGFAYSDEIVLPQLLDASRAARAIAQDGNGAGKPLALHGARALYPAIDPVESLPNPDKIALLREVDAYARARDPRVKQVMVSIAAIMDTILVASSDGTLAADVRPLVRLSVQVIAEQNGRREQGHAGGGGRYGYRELMENGRALAFADEAVRQALVNLDAVDAPAGSMTVVLGPGWPGVLLHEAIGHGLEGDFNRKGSSAFAGRIGQRVAAPGVTVVDDGTLPGRRGSLSIDDEGTPTECTTLIEDGILKGYMQDKLNARLMGMQPTGNGRRESFAQLPMPRMTNTYMLAGQHDPQEIIRSVKRGLYAVNFGGGQVDITSGKFTFSASEAYLIEDGKVTVPVKGATLIGSGPDVLTRVSMIGNDLALDEGVGVCGKDGQSVPVGVGQPTLRVDGMTVGGTAS</sequence>
<dbReference type="SUPFAM" id="SSF111283">
    <property type="entry name" value="Putative modulator of DNA gyrase, PmbA/TldD"/>
    <property type="match status" value="1"/>
</dbReference>
<dbReference type="Pfam" id="PF01523">
    <property type="entry name" value="PmbA_TldD_1st"/>
    <property type="match status" value="1"/>
</dbReference>
<dbReference type="InterPro" id="IPR051463">
    <property type="entry name" value="Peptidase_U62_metallo"/>
</dbReference>
<dbReference type="GO" id="GO:0006508">
    <property type="term" value="P:proteolysis"/>
    <property type="evidence" value="ECO:0007669"/>
    <property type="project" value="UniProtKB-KW"/>
</dbReference>
<evidence type="ECO:0000256" key="3">
    <source>
        <dbReference type="ARBA" id="ARBA00022801"/>
    </source>
</evidence>
<dbReference type="PANTHER" id="PTHR30624">
    <property type="entry name" value="UNCHARACTERIZED PROTEIN TLDD AND PMBA"/>
    <property type="match status" value="1"/>
</dbReference>
<keyword evidence="4" id="KW-0482">Metalloprotease</keyword>
<keyword evidence="9" id="KW-1185">Reference proteome</keyword>
<accession>A0A1I2IVX6</accession>
<dbReference type="PANTHER" id="PTHR30624:SF4">
    <property type="entry name" value="METALLOPROTEASE TLDD"/>
    <property type="match status" value="1"/>
</dbReference>
<dbReference type="InterPro" id="IPR025502">
    <property type="entry name" value="TldD"/>
</dbReference>
<feature type="domain" description="Metalloprotease TldD/E central" evidence="7">
    <location>
        <begin position="126"/>
        <end position="235"/>
    </location>
</feature>
<organism evidence="8 9">
    <name type="scientific">Dyella marensis</name>
    <dbReference type="NCBI Taxonomy" id="500610"/>
    <lineage>
        <taxon>Bacteria</taxon>
        <taxon>Pseudomonadati</taxon>
        <taxon>Pseudomonadota</taxon>
        <taxon>Gammaproteobacteria</taxon>
        <taxon>Lysobacterales</taxon>
        <taxon>Rhodanobacteraceae</taxon>
        <taxon>Dyella</taxon>
    </lineage>
</organism>
<dbReference type="Pfam" id="PF19289">
    <property type="entry name" value="PmbA_TldD_3rd"/>
    <property type="match status" value="1"/>
</dbReference>
<proteinExistence type="inferred from homology"/>
<dbReference type="EMBL" id="FONH01000019">
    <property type="protein sequence ID" value="SFF46359.1"/>
    <property type="molecule type" value="Genomic_DNA"/>
</dbReference>
<evidence type="ECO:0000259" key="7">
    <source>
        <dbReference type="Pfam" id="PF19290"/>
    </source>
</evidence>
<dbReference type="NCBIfam" id="NF008006">
    <property type="entry name" value="PRK10735.1"/>
    <property type="match status" value="1"/>
</dbReference>
<dbReference type="RefSeq" id="WP_026635865.1">
    <property type="nucleotide sequence ID" value="NZ_FONH01000019.1"/>
</dbReference>
<keyword evidence="2" id="KW-0645">Protease</keyword>
<dbReference type="PIRSF" id="PIRSF004919">
    <property type="entry name" value="TldD"/>
    <property type="match status" value="1"/>
</dbReference>
<dbReference type="Gene3D" id="3.30.2290.10">
    <property type="entry name" value="PmbA/TldD superfamily"/>
    <property type="match status" value="1"/>
</dbReference>
<evidence type="ECO:0000259" key="5">
    <source>
        <dbReference type="Pfam" id="PF01523"/>
    </source>
</evidence>
<evidence type="ECO:0000259" key="6">
    <source>
        <dbReference type="Pfam" id="PF19289"/>
    </source>
</evidence>
<evidence type="ECO:0000256" key="1">
    <source>
        <dbReference type="ARBA" id="ARBA00005836"/>
    </source>
</evidence>
<dbReference type="InterPro" id="IPR045569">
    <property type="entry name" value="Metalloprtase-TldD/E_C"/>
</dbReference>
<dbReference type="GO" id="GO:0005829">
    <property type="term" value="C:cytosol"/>
    <property type="evidence" value="ECO:0007669"/>
    <property type="project" value="TreeGrafter"/>
</dbReference>
<dbReference type="InterPro" id="IPR002510">
    <property type="entry name" value="Metalloprtase-TldD/E_N"/>
</dbReference>
<dbReference type="AlphaFoldDB" id="A0A1I2IVX6"/>
<evidence type="ECO:0000313" key="8">
    <source>
        <dbReference type="EMBL" id="SFF46359.1"/>
    </source>
</evidence>
<dbReference type="GO" id="GO:0008237">
    <property type="term" value="F:metallopeptidase activity"/>
    <property type="evidence" value="ECO:0007669"/>
    <property type="project" value="UniProtKB-KW"/>
</dbReference>
<keyword evidence="3" id="KW-0378">Hydrolase</keyword>
<name>A0A1I2IVX6_9GAMM</name>
<feature type="domain" description="Metalloprotease TldD/E N-terminal" evidence="5">
    <location>
        <begin position="38"/>
        <end position="102"/>
    </location>
</feature>
<dbReference type="InterPro" id="IPR045570">
    <property type="entry name" value="Metalloprtase-TldD/E_cen_dom"/>
</dbReference>
<dbReference type="Pfam" id="PF19290">
    <property type="entry name" value="PmbA_TldD_2nd"/>
    <property type="match status" value="1"/>
</dbReference>
<protein>
    <submittedName>
        <fullName evidence="8">TldD protein</fullName>
    </submittedName>
</protein>
<feature type="domain" description="Metalloprotease TldD/E C-terminal" evidence="6">
    <location>
        <begin position="243"/>
        <end position="476"/>
    </location>
</feature>
<dbReference type="InterPro" id="IPR035068">
    <property type="entry name" value="TldD/PmbA_N"/>
</dbReference>